<evidence type="ECO:0000313" key="1">
    <source>
        <dbReference type="EMBL" id="MFC6200171.1"/>
    </source>
</evidence>
<dbReference type="EC" id="3.5.-.-" evidence="1"/>
<keyword evidence="2" id="KW-1185">Reference proteome</keyword>
<dbReference type="InterPro" id="IPR006175">
    <property type="entry name" value="YjgF/YER057c/UK114"/>
</dbReference>
<comment type="caution">
    <text evidence="1">The sequence shown here is derived from an EMBL/GenBank/DDBJ whole genome shotgun (WGS) entry which is preliminary data.</text>
</comment>
<organism evidence="1 2">
    <name type="scientific">Ponticaulis profundi</name>
    <dbReference type="NCBI Taxonomy" id="2665222"/>
    <lineage>
        <taxon>Bacteria</taxon>
        <taxon>Pseudomonadati</taxon>
        <taxon>Pseudomonadota</taxon>
        <taxon>Alphaproteobacteria</taxon>
        <taxon>Hyphomonadales</taxon>
        <taxon>Hyphomonadaceae</taxon>
        <taxon>Ponticaulis</taxon>
    </lineage>
</organism>
<dbReference type="RefSeq" id="WP_377382214.1">
    <property type="nucleotide sequence ID" value="NZ_JBHSSW010000066.1"/>
</dbReference>
<dbReference type="InterPro" id="IPR035959">
    <property type="entry name" value="RutC-like_sf"/>
</dbReference>
<accession>A0ABW1SF56</accession>
<proteinExistence type="predicted"/>
<dbReference type="Proteomes" id="UP001596303">
    <property type="component" value="Unassembled WGS sequence"/>
</dbReference>
<evidence type="ECO:0000313" key="2">
    <source>
        <dbReference type="Proteomes" id="UP001596303"/>
    </source>
</evidence>
<protein>
    <submittedName>
        <fullName evidence="1">RidA family protein</fullName>
        <ecNumber evidence="1">3.5.-.-</ecNumber>
    </submittedName>
</protein>
<dbReference type="SUPFAM" id="SSF55298">
    <property type="entry name" value="YjgF-like"/>
    <property type="match status" value="3"/>
</dbReference>
<reference evidence="2" key="1">
    <citation type="journal article" date="2019" name="Int. J. Syst. Evol. Microbiol.">
        <title>The Global Catalogue of Microorganisms (GCM) 10K type strain sequencing project: providing services to taxonomists for standard genome sequencing and annotation.</title>
        <authorList>
            <consortium name="The Broad Institute Genomics Platform"/>
            <consortium name="The Broad Institute Genome Sequencing Center for Infectious Disease"/>
            <person name="Wu L."/>
            <person name="Ma J."/>
        </authorList>
    </citation>
    <scope>NUCLEOTIDE SEQUENCE [LARGE SCALE GENOMIC DNA]</scope>
    <source>
        <strain evidence="2">CGMCC-1.15741</strain>
    </source>
</reference>
<dbReference type="Gene3D" id="3.30.1330.40">
    <property type="entry name" value="RutC-like"/>
    <property type="match status" value="3"/>
</dbReference>
<dbReference type="GO" id="GO:0016787">
    <property type="term" value="F:hydrolase activity"/>
    <property type="evidence" value="ECO:0007669"/>
    <property type="project" value="UniProtKB-KW"/>
</dbReference>
<dbReference type="PANTHER" id="PTHR11803:SF39">
    <property type="entry name" value="2-IMINOBUTANOATE_2-IMINOPROPANOATE DEAMINASE"/>
    <property type="match status" value="1"/>
</dbReference>
<name>A0ABW1SF56_9PROT</name>
<gene>
    <name evidence="1" type="ORF">ACFQDM_19020</name>
</gene>
<dbReference type="Pfam" id="PF01042">
    <property type="entry name" value="Ribonuc_L-PSP"/>
    <property type="match status" value="2"/>
</dbReference>
<sequence length="453" mass="49948">MTDPKAPKAIWPDIPEPLMPYSPAVKAADWIFVSGQLASDFKTGIAPDAIPSNPNLENEQALQSKFVMETLKRTLEAGGADISKDVARIWQWLPWETPTYEDFKSGNSWPDGLSITPYLDTRNEYIFDPRPASTAVSIRALPVRNAHIEIDMIAITDGSKPEGFSPGPEVPMPLAGYSPALRRGDWVFLAGDVPTDWVGDYGEARHMGPESALAKEARVNPHVWYGSEIEQQTDYVLWKLDKIAASAGASLKRAVKAEVYIGHPSDYQGMDAVWKKWFPENPPARVVIPYMGLGTRGSRIEIALTLLTDDSKLEIETIETSEAPEPFSHEPQAVKVGNFLFLSQQMACDSKGVLAPGMVRHENFPWYGQPGQNQMRYMMKNVAAICEAGGTSVENIVRRACFHSEGDIFADSIEEWSKYFTGVKPASTTMKIGGPLVVEGANTLLDLIAYVPD</sequence>
<dbReference type="CDD" id="cd00448">
    <property type="entry name" value="YjgF_YER057c_UK114_family"/>
    <property type="match status" value="3"/>
</dbReference>
<dbReference type="EMBL" id="JBHSSW010000066">
    <property type="protein sequence ID" value="MFC6200171.1"/>
    <property type="molecule type" value="Genomic_DNA"/>
</dbReference>
<keyword evidence="1" id="KW-0378">Hydrolase</keyword>
<dbReference type="PANTHER" id="PTHR11803">
    <property type="entry name" value="2-IMINOBUTANOATE/2-IMINOPROPANOATE DEAMINASE RIDA"/>
    <property type="match status" value="1"/>
</dbReference>